<dbReference type="EC" id="2.7.7.48" evidence="1"/>
<comment type="similarity">
    <text evidence="1">Belongs to the RdRP family.</text>
</comment>
<reference evidence="3 4" key="1">
    <citation type="journal article" date="2012" name="BMC Genomics">
        <title>Comparative genomics of the white-rot fungi, Phanerochaete carnosa and P. chrysosporium, to elucidate the genetic basis of the distinct wood types they colonize.</title>
        <authorList>
            <person name="Suzuki H."/>
            <person name="MacDonald J."/>
            <person name="Syed K."/>
            <person name="Salamov A."/>
            <person name="Hori C."/>
            <person name="Aerts A."/>
            <person name="Henrissat B."/>
            <person name="Wiebenga A."/>
            <person name="vanKuyk P.A."/>
            <person name="Barry K."/>
            <person name="Lindquist E."/>
            <person name="LaButti K."/>
            <person name="Lapidus A."/>
            <person name="Lucas S."/>
            <person name="Coutinho P."/>
            <person name="Gong Y."/>
            <person name="Samejima M."/>
            <person name="Mahadevan R."/>
            <person name="Abou-Zaid M."/>
            <person name="de Vries R.P."/>
            <person name="Igarashi K."/>
            <person name="Yadav J.S."/>
            <person name="Grigoriev I.V."/>
            <person name="Master E.R."/>
        </authorList>
    </citation>
    <scope>NUCLEOTIDE SEQUENCE [LARGE SCALE GENOMIC DNA]</scope>
    <source>
        <strain evidence="3 4">HHB-10118-sp</strain>
    </source>
</reference>
<name>K5WP28_PHACS</name>
<dbReference type="HOGENOM" id="CLU_001366_2_1_1"/>
<dbReference type="GO" id="GO:0003968">
    <property type="term" value="F:RNA-directed RNA polymerase activity"/>
    <property type="evidence" value="ECO:0007669"/>
    <property type="project" value="UniProtKB-KW"/>
</dbReference>
<dbReference type="InterPro" id="IPR007855">
    <property type="entry name" value="RDRP"/>
</dbReference>
<dbReference type="RefSeq" id="XP_007390408.1">
    <property type="nucleotide sequence ID" value="XM_007390346.1"/>
</dbReference>
<proteinExistence type="inferred from homology"/>
<evidence type="ECO:0000313" key="3">
    <source>
        <dbReference type="EMBL" id="EKM60969.1"/>
    </source>
</evidence>
<evidence type="ECO:0000256" key="1">
    <source>
        <dbReference type="RuleBase" id="RU363098"/>
    </source>
</evidence>
<keyword evidence="1" id="KW-0694">RNA-binding</keyword>
<gene>
    <name evidence="3" type="ORF">PHACADRAFT_168316</name>
</gene>
<sequence length="968" mass="110361">MDVFMTHIGFGVSKVQLKVELARVLHSPEYRHNRGIQFPMNLEVVIHRKKGQTPFRSGLLTVPTVAVGEQFLRDFGGPTPPRSLVLGTRIKFQPSNKPPRSHVLEEIRRVPYADPREEEDKRRVASELREKTIALHTVQFGWECRDNVFSIEWERVCDARCDLYYHDERREFHIKLYQGYETRIISIKASHIMWTSAGLDKTTRPPLAVLFLSLNYPPAYETELSQIDMAIHRMELMGISDSSDNLGGAPLLLPGSATRNRWSYFEDSQIPFTPFVSTAIRLACRNPEDLALYHNLCHHAHVQVDDYLYPVEYRELFAPDVQESYKAWVKGLPWRVAFQVEALVRSILIDMKEALGLRAKISRMLRAKGEAHAALFLRHFATQAKMFGYTDDSHSPTESITDLFSRCEREYAPVKRKRLRGPPNLDTFDCLHVTVTPTTHRPEGPYPERSNRVMRTYSNNHDCFVRVNFVDETDLQFRFDREVDGRAFIKRRVGEVLANGIVVAGRYFEFLAYSQSALKEHAVWFVKEFLLPDGTVVNACTIIAGLGDFTRDRQLIYCPARYGARISQAFTATDSSVTVEAEEVIEVPDIEDPTGTWCFTDGVGTMSVRLAREIWKVLAARRRGSRWQTYPRALQIRFQGSKGMLSVDHTLSGRAICLRPSMIKFEALNSNQIEVARAFNRPGPFYLNRPLIMILEHLGVQHEVFQDLQDAAVMDAQQSVESLEKAARLLETFGLGASFRLTSVFLSLHKLAVGPLTEDNFWRKMMDFAVNHVLRELKHHARIPVPNAWNLVGVADVHGYLEEHEVFGCIYPTDGTGPIYLDGRVLVTRSPTIHPGDVQVVQGIGRPPPGSPFERESLRNTLVFSVKGTRPLPSYLGGGDLDGDEYRVTMLDPLLPPRTYLPASYTPAEKKLLDRPSTMKDVADFVMEYINSDVRVNSVESLFKNNRPSTRLWESSHRHGLLLRTRVH</sequence>
<dbReference type="KEGG" id="pco:PHACADRAFT_168316"/>
<dbReference type="OrthoDB" id="6513042at2759"/>
<keyword evidence="1" id="KW-0808">Transferase</keyword>
<keyword evidence="4" id="KW-1185">Reference proteome</keyword>
<dbReference type="Pfam" id="PF05183">
    <property type="entry name" value="RdRP"/>
    <property type="match status" value="1"/>
</dbReference>
<dbReference type="AlphaFoldDB" id="K5WP28"/>
<dbReference type="EMBL" id="JH930468">
    <property type="protein sequence ID" value="EKM60969.1"/>
    <property type="molecule type" value="Genomic_DNA"/>
</dbReference>
<dbReference type="GeneID" id="18909428"/>
<dbReference type="InParanoid" id="K5WP28"/>
<keyword evidence="1" id="KW-0548">Nucleotidyltransferase</keyword>
<accession>K5WP28</accession>
<dbReference type="Proteomes" id="UP000008370">
    <property type="component" value="Unassembled WGS sequence"/>
</dbReference>
<evidence type="ECO:0000259" key="2">
    <source>
        <dbReference type="Pfam" id="PF05183"/>
    </source>
</evidence>
<keyword evidence="1" id="KW-0696">RNA-directed RNA polymerase</keyword>
<dbReference type="PANTHER" id="PTHR23079">
    <property type="entry name" value="RNA-DEPENDENT RNA POLYMERASE"/>
    <property type="match status" value="1"/>
</dbReference>
<organism evidence="3 4">
    <name type="scientific">Phanerochaete carnosa (strain HHB-10118-sp)</name>
    <name type="common">White-rot fungus</name>
    <name type="synonym">Peniophora carnosa</name>
    <dbReference type="NCBI Taxonomy" id="650164"/>
    <lineage>
        <taxon>Eukaryota</taxon>
        <taxon>Fungi</taxon>
        <taxon>Dikarya</taxon>
        <taxon>Basidiomycota</taxon>
        <taxon>Agaricomycotina</taxon>
        <taxon>Agaricomycetes</taxon>
        <taxon>Polyporales</taxon>
        <taxon>Phanerochaetaceae</taxon>
        <taxon>Phanerochaete</taxon>
    </lineage>
</organism>
<dbReference type="GO" id="GO:0030422">
    <property type="term" value="P:siRNA processing"/>
    <property type="evidence" value="ECO:0007669"/>
    <property type="project" value="TreeGrafter"/>
</dbReference>
<feature type="domain" description="RDRP core" evidence="2">
    <location>
        <begin position="435"/>
        <end position="934"/>
    </location>
</feature>
<dbReference type="PANTHER" id="PTHR23079:SF55">
    <property type="entry name" value="RNA-DIRECTED RNA POLYMERASE"/>
    <property type="match status" value="1"/>
</dbReference>
<dbReference type="GO" id="GO:0003723">
    <property type="term" value="F:RNA binding"/>
    <property type="evidence" value="ECO:0007669"/>
    <property type="project" value="UniProtKB-KW"/>
</dbReference>
<comment type="catalytic activity">
    <reaction evidence="1">
        <text>RNA(n) + a ribonucleoside 5'-triphosphate = RNA(n+1) + diphosphate</text>
        <dbReference type="Rhea" id="RHEA:21248"/>
        <dbReference type="Rhea" id="RHEA-COMP:14527"/>
        <dbReference type="Rhea" id="RHEA-COMP:17342"/>
        <dbReference type="ChEBI" id="CHEBI:33019"/>
        <dbReference type="ChEBI" id="CHEBI:61557"/>
        <dbReference type="ChEBI" id="CHEBI:140395"/>
        <dbReference type="EC" id="2.7.7.48"/>
    </reaction>
</comment>
<dbReference type="GO" id="GO:0031380">
    <property type="term" value="C:nuclear RNA-directed RNA polymerase complex"/>
    <property type="evidence" value="ECO:0007669"/>
    <property type="project" value="TreeGrafter"/>
</dbReference>
<protein>
    <recommendedName>
        <fullName evidence="1">RNA-dependent RNA polymerase</fullName>
        <ecNumber evidence="1">2.7.7.48</ecNumber>
    </recommendedName>
</protein>
<dbReference type="InterPro" id="IPR057596">
    <property type="entry name" value="RDRP_core"/>
</dbReference>
<evidence type="ECO:0000313" key="4">
    <source>
        <dbReference type="Proteomes" id="UP000008370"/>
    </source>
</evidence>